<dbReference type="InterPro" id="IPR035992">
    <property type="entry name" value="Ricin_B-like_lectins"/>
</dbReference>
<evidence type="ECO:0000259" key="1">
    <source>
        <dbReference type="Pfam" id="PF00652"/>
    </source>
</evidence>
<dbReference type="InterPro" id="IPR000772">
    <property type="entry name" value="Ricin_B_lectin"/>
</dbReference>
<dbReference type="PROSITE" id="PS50231">
    <property type="entry name" value="RICIN_B_LECTIN"/>
    <property type="match status" value="1"/>
</dbReference>
<dbReference type="SUPFAM" id="SSF50370">
    <property type="entry name" value="Ricin B-like lectins"/>
    <property type="match status" value="1"/>
</dbReference>
<evidence type="ECO:0000313" key="2">
    <source>
        <dbReference type="EMBL" id="MFC6357489.1"/>
    </source>
</evidence>
<dbReference type="RefSeq" id="WP_386733316.1">
    <property type="nucleotide sequence ID" value="NZ_JBHSTP010000008.1"/>
</dbReference>
<reference evidence="3" key="1">
    <citation type="journal article" date="2019" name="Int. J. Syst. Evol. Microbiol.">
        <title>The Global Catalogue of Microorganisms (GCM) 10K type strain sequencing project: providing services to taxonomists for standard genome sequencing and annotation.</title>
        <authorList>
            <consortium name="The Broad Institute Genomics Platform"/>
            <consortium name="The Broad Institute Genome Sequencing Center for Infectious Disease"/>
            <person name="Wu L."/>
            <person name="Ma J."/>
        </authorList>
    </citation>
    <scope>NUCLEOTIDE SEQUENCE [LARGE SCALE GENOMIC DNA]</scope>
    <source>
        <strain evidence="3">CCUG 43304</strain>
    </source>
</reference>
<comment type="caution">
    <text evidence="2">The sequence shown here is derived from an EMBL/GenBank/DDBJ whole genome shotgun (WGS) entry which is preliminary data.</text>
</comment>
<name>A0ABW1VL67_9MICO</name>
<gene>
    <name evidence="2" type="ORF">ACFQB0_15380</name>
</gene>
<dbReference type="Gene3D" id="2.80.10.50">
    <property type="match status" value="1"/>
</dbReference>
<proteinExistence type="predicted"/>
<dbReference type="EMBL" id="JBHSTP010000008">
    <property type="protein sequence ID" value="MFC6357489.1"/>
    <property type="molecule type" value="Genomic_DNA"/>
</dbReference>
<dbReference type="Pfam" id="PF00652">
    <property type="entry name" value="Ricin_B_lectin"/>
    <property type="match status" value="1"/>
</dbReference>
<sequence length="118" mass="13281">MQGSDTFGSVVLLKRPQDVKSQAWVYALDHTLRLPESDMCLIALDGAVTMTGCLPAAEQDYNVKNLKTRQREWDYHESTQQYVSRFDGRCLMSQGAGSPLMVRACDANDPLQKWSLPK</sequence>
<accession>A0ABW1VL67</accession>
<evidence type="ECO:0000313" key="3">
    <source>
        <dbReference type="Proteomes" id="UP001596306"/>
    </source>
</evidence>
<organism evidence="2 3">
    <name type="scientific">Luethyella okanaganae</name>
    <dbReference type="NCBI Taxonomy" id="69372"/>
    <lineage>
        <taxon>Bacteria</taxon>
        <taxon>Bacillati</taxon>
        <taxon>Actinomycetota</taxon>
        <taxon>Actinomycetes</taxon>
        <taxon>Micrococcales</taxon>
        <taxon>Microbacteriaceae</taxon>
        <taxon>Luethyella</taxon>
    </lineage>
</organism>
<dbReference type="Proteomes" id="UP001596306">
    <property type="component" value="Unassembled WGS sequence"/>
</dbReference>
<feature type="domain" description="Ricin B lectin" evidence="1">
    <location>
        <begin position="5"/>
        <end position="114"/>
    </location>
</feature>
<keyword evidence="3" id="KW-1185">Reference proteome</keyword>
<protein>
    <submittedName>
        <fullName evidence="2">Ricin-type beta-trefoil lectin domain protein</fullName>
    </submittedName>
</protein>